<feature type="non-terminal residue" evidence="1">
    <location>
        <position position="49"/>
    </location>
</feature>
<keyword evidence="2" id="KW-1185">Reference proteome</keyword>
<name>A0A9N9GTQ9_9GLOM</name>
<reference evidence="1" key="1">
    <citation type="submission" date="2021-06" db="EMBL/GenBank/DDBJ databases">
        <authorList>
            <person name="Kallberg Y."/>
            <person name="Tangrot J."/>
            <person name="Rosling A."/>
        </authorList>
    </citation>
    <scope>NUCLEOTIDE SEQUENCE</scope>
    <source>
        <strain evidence="1">FL130A</strain>
    </source>
</reference>
<evidence type="ECO:0000313" key="1">
    <source>
        <dbReference type="EMBL" id="CAG8624787.1"/>
    </source>
</evidence>
<sequence>MLSISSTKLALPPSLVAPNVIFRRNALGSDFPGLIVIIPAVPESQSSSA</sequence>
<evidence type="ECO:0000313" key="2">
    <source>
        <dbReference type="Proteomes" id="UP000789508"/>
    </source>
</evidence>
<organism evidence="1 2">
    <name type="scientific">Ambispora leptoticha</name>
    <dbReference type="NCBI Taxonomy" id="144679"/>
    <lineage>
        <taxon>Eukaryota</taxon>
        <taxon>Fungi</taxon>
        <taxon>Fungi incertae sedis</taxon>
        <taxon>Mucoromycota</taxon>
        <taxon>Glomeromycotina</taxon>
        <taxon>Glomeromycetes</taxon>
        <taxon>Archaeosporales</taxon>
        <taxon>Ambisporaceae</taxon>
        <taxon>Ambispora</taxon>
    </lineage>
</organism>
<gene>
    <name evidence="1" type="ORF">ALEPTO_LOCUS9120</name>
</gene>
<protein>
    <submittedName>
        <fullName evidence="1">12066_t:CDS:1</fullName>
    </submittedName>
</protein>
<comment type="caution">
    <text evidence="1">The sequence shown here is derived from an EMBL/GenBank/DDBJ whole genome shotgun (WGS) entry which is preliminary data.</text>
</comment>
<proteinExistence type="predicted"/>
<accession>A0A9N9GTQ9</accession>
<dbReference type="AlphaFoldDB" id="A0A9N9GTQ9"/>
<dbReference type="EMBL" id="CAJVPS010006387">
    <property type="protein sequence ID" value="CAG8624787.1"/>
    <property type="molecule type" value="Genomic_DNA"/>
</dbReference>
<dbReference type="Proteomes" id="UP000789508">
    <property type="component" value="Unassembled WGS sequence"/>
</dbReference>